<dbReference type="Proteomes" id="UP000703661">
    <property type="component" value="Unassembled WGS sequence"/>
</dbReference>
<proteinExistence type="predicted"/>
<accession>A0A9P6T3N5</accession>
<comment type="caution">
    <text evidence="2">The sequence shown here is derived from an EMBL/GenBank/DDBJ whole genome shotgun (WGS) entry which is preliminary data.</text>
</comment>
<feature type="region of interest" description="Disordered" evidence="1">
    <location>
        <begin position="112"/>
        <end position="134"/>
    </location>
</feature>
<keyword evidence="3" id="KW-1185">Reference proteome</keyword>
<protein>
    <submittedName>
        <fullName evidence="2">Uncharacterized protein</fullName>
    </submittedName>
</protein>
<dbReference type="AlphaFoldDB" id="A0A9P6T3N5"/>
<name>A0A9P6T3N5_9FUNG</name>
<feature type="compositionally biased region" description="Pro residues" evidence="1">
    <location>
        <begin position="122"/>
        <end position="134"/>
    </location>
</feature>
<feature type="region of interest" description="Disordered" evidence="1">
    <location>
        <begin position="51"/>
        <end position="100"/>
    </location>
</feature>
<evidence type="ECO:0000313" key="3">
    <source>
        <dbReference type="Proteomes" id="UP000703661"/>
    </source>
</evidence>
<organism evidence="2 3">
    <name type="scientific">Entomortierella chlamydospora</name>
    <dbReference type="NCBI Taxonomy" id="101097"/>
    <lineage>
        <taxon>Eukaryota</taxon>
        <taxon>Fungi</taxon>
        <taxon>Fungi incertae sedis</taxon>
        <taxon>Mucoromycota</taxon>
        <taxon>Mortierellomycotina</taxon>
        <taxon>Mortierellomycetes</taxon>
        <taxon>Mortierellales</taxon>
        <taxon>Mortierellaceae</taxon>
        <taxon>Entomortierella</taxon>
    </lineage>
</organism>
<dbReference type="OrthoDB" id="10555523at2759"/>
<evidence type="ECO:0000256" key="1">
    <source>
        <dbReference type="SAM" id="MobiDB-lite"/>
    </source>
</evidence>
<dbReference type="EMBL" id="JAAAID010000085">
    <property type="protein sequence ID" value="KAG0022807.1"/>
    <property type="molecule type" value="Genomic_DNA"/>
</dbReference>
<evidence type="ECO:0000313" key="2">
    <source>
        <dbReference type="EMBL" id="KAG0022807.1"/>
    </source>
</evidence>
<gene>
    <name evidence="2" type="ORF">BGZ80_011088</name>
</gene>
<sequence length="184" mass="19972">MQSLRPEPVSTGSLYCVDEGSTNHYYERQDIGPIFSQSDKSQNSGAQTLIVPEIPNPVNGVYSSTLQEEPATDCRGSKRKREEEGKLEQQPQDVLLQPTKNVPIQLMKRQRGCSSESVDAAAPPPPPPPPPTPMTLPRCCTLSSNTVEIDAAAEWGATSSFQAKPKVICFISIKIAVLGYALDT</sequence>
<reference evidence="2" key="1">
    <citation type="journal article" date="2020" name="Fungal Divers.">
        <title>Resolving the Mortierellaceae phylogeny through synthesis of multi-gene phylogenetics and phylogenomics.</title>
        <authorList>
            <person name="Vandepol N."/>
            <person name="Liber J."/>
            <person name="Desiro A."/>
            <person name="Na H."/>
            <person name="Kennedy M."/>
            <person name="Barry K."/>
            <person name="Grigoriev I.V."/>
            <person name="Miller A.N."/>
            <person name="O'Donnell K."/>
            <person name="Stajich J.E."/>
            <person name="Bonito G."/>
        </authorList>
    </citation>
    <scope>NUCLEOTIDE SEQUENCE</scope>
    <source>
        <strain evidence="2">NRRL 2769</strain>
    </source>
</reference>